<dbReference type="InterPro" id="IPR007322">
    <property type="entry name" value="RNA_pol_bunyavir"/>
</dbReference>
<proteinExistence type="predicted"/>
<evidence type="ECO:0000256" key="5">
    <source>
        <dbReference type="ARBA" id="ARBA00030436"/>
    </source>
</evidence>
<dbReference type="InterPro" id="IPR007099">
    <property type="entry name" value="RNA-dir_pol_NSvirus"/>
</dbReference>
<evidence type="ECO:0000256" key="4">
    <source>
        <dbReference type="ARBA" id="ARBA00030285"/>
    </source>
</evidence>
<keyword evidence="3" id="KW-0808">Transferase</keyword>
<dbReference type="Pfam" id="PF04196">
    <property type="entry name" value="Bunya_RdRp"/>
    <property type="match status" value="1"/>
</dbReference>
<dbReference type="GeneID" id="26969574"/>
<dbReference type="EMBL" id="KJ939623">
    <property type="protein sequence ID" value="AIK23031.1"/>
    <property type="molecule type" value="Genomic_RNA"/>
</dbReference>
<evidence type="ECO:0000256" key="3">
    <source>
        <dbReference type="ARBA" id="ARBA00022679"/>
    </source>
</evidence>
<dbReference type="GO" id="GO:0003968">
    <property type="term" value="F:RNA-directed RNA polymerase activity"/>
    <property type="evidence" value="ECO:0007669"/>
    <property type="project" value="UniProtKB-EC"/>
</dbReference>
<dbReference type="RefSeq" id="YP_009237277.1">
    <property type="nucleotide sequence ID" value="NC_029570.1"/>
</dbReference>
<dbReference type="Proteomes" id="UP000217939">
    <property type="component" value="Genome"/>
</dbReference>
<evidence type="ECO:0000259" key="7">
    <source>
        <dbReference type="PROSITE" id="PS50525"/>
    </source>
</evidence>
<evidence type="ECO:0000256" key="1">
    <source>
        <dbReference type="ARBA" id="ARBA00012494"/>
    </source>
</evidence>
<dbReference type="KEGG" id="vg:26969574"/>
<name>A0A076V800_9VIRU</name>
<organism evidence="8 9">
    <name type="scientific">Emaravirus tritici</name>
    <dbReference type="NCBI Taxonomy" id="1980428"/>
    <lineage>
        <taxon>Viruses</taxon>
        <taxon>Riboviria</taxon>
        <taxon>Orthornavirae</taxon>
        <taxon>Negarnaviricota</taxon>
        <taxon>Polyploviricotina</taxon>
        <taxon>Bunyaviricetes</taxon>
        <taxon>Elliovirales</taxon>
        <taxon>Fimoviridae</taxon>
        <taxon>Emaravirus</taxon>
    </lineage>
</organism>
<evidence type="ECO:0000256" key="6">
    <source>
        <dbReference type="ARBA" id="ARBA00031012"/>
    </source>
</evidence>
<dbReference type="GO" id="GO:0006351">
    <property type="term" value="P:DNA-templated transcription"/>
    <property type="evidence" value="ECO:0007669"/>
    <property type="project" value="InterPro"/>
</dbReference>
<evidence type="ECO:0000313" key="9">
    <source>
        <dbReference type="Proteomes" id="UP000217939"/>
    </source>
</evidence>
<accession>A0A076V800</accession>
<dbReference type="PROSITE" id="PS50525">
    <property type="entry name" value="RDRP_SSRNA_NEG_SEG"/>
    <property type="match status" value="1"/>
</dbReference>
<evidence type="ECO:0000256" key="2">
    <source>
        <dbReference type="ARBA" id="ARBA00018602"/>
    </source>
</evidence>
<feature type="domain" description="RdRp catalytic" evidence="7">
    <location>
        <begin position="1093"/>
        <end position="1278"/>
    </location>
</feature>
<sequence>MSDINFQPSSNPAKKKFLDRYFYELHNSEDRSFNSIFNEFLGFINKSKSNIGLMSKKKNVHSMYKNNFESDYTSMVKLYNFAMNLANVKPNKYYLDLVFTIISLFEMFRHDLLIEIVKSQLKDYIFIDQDFKLSDYFPDTVIHLTPDILMQHKETEKLLVVEIKVTVSSDLESFYKKYKPHIGETDLLVINYNTSGFTQFGSMNIDTEELKQHTLFDTLTDHIELCSLLRRRYKEIPEYEYFSNQNDDRLDDESFIYGFRNKALNHPNYNKFKAVFGSKWESILDDMESVSLIDNPEFTRDLLDNAENECADYCLKNIDEFESLLEENISKGLYSTTKMNITDLPELQDSNALNTHVFMETYKPSIYFPYIPSFEIGKERKLFYTEAFSDLKSHNPDSYTISARKLVTDLFTDELLDYMIVHNKEESKRVFPLKFCDIDVYKNNSFGLNNDHSSSIKKNICGFEKKKKDGKLKCLSYKEKCKDIKFVDMVFQKINTYSYNNKSYARDLLEPDVDYCDDIKLEPFLQTKTFDVLFNQHTIVKNLIGLNKISSKKFRLVQTNDPCTVVIMLPNADVVTGAPIRFFSLSVIKNDQNVSEIVNMNKKLGICHDTLSNKKYTIILSKVVSLDSSRLKMLSNSFAKYSQLITYYENLSPKSLDKVNLLCFLLSNMVTLSSLSVTENFKNIMMVCLATFSNPDELIKDKLECKPKTFTHIYLMERIFSAIDESELQRTKIIQCLKQTKVSDDGKDLKDTGFSNMEELIMPISKIRIRNPKEILQESYILFYVGNKGLHGSPQELLNLYHTPIQFQKEYDNYISKYGSLIQEEHKQRDVGFSFEAMRLSTRLTYSKIKSQYQEIRNLIKKDLSLDQSILLKPQFSSTKSMVSTTTDVKPVKKLSDVKDLRTLENYIKNQDIDDPEKFCMTVNKKIEEINHNINNSSKVKTVIYGEEVDIPTKKNKLPEIQIKYVKKHAFIVFKNMKKFIKPCDMDVINQYSAKVFDAVIKESDLSGNKTLREFYESNYLESNDIVIRIFYKDQRSYNDREIYTGNLACRLSLFSIESTFKSINTFIPQEAISIAGEKKHKKMYDQRFDMLKKKKNYNIGNTYKSDIFSVSCDASKWSARDIMHKFAIAIANNVFLTAEEKWFLLYLLINYSIKYITLTEHALYDCVRFHKEGSDRRIYEELTNDFQQNFQIVISNWLQGNFNSLSSFVHCNSAHLTSVMLDVINKRYDMNNYMDFLVHSDDSCYDFLIMRRNRRLDPKNYGTFLYTLIQWSTLKHCIIINRKKTYISNFYKEFLSTLIIGNELFYFYMSDLLPISSDVTYDSPMDDLSSFSGYINDAFAHATPLPVLTNTILLINHLVLSTYNLNASNPKSPYKALIGNDSEYADVPIQILPRYKIPTKFAGLIPYNAGDPLKILIRIISVLDMRMNRNCETPLCDLFTEEIISKYLEEEPREEYKNYIKMCLLSSSEDYLCKNQEDPYTLTDVDSSKLNFLSVVPTTKSTKPKPMYTYKKYESDKDYYKLQEILNPMWVISNPENHEDAKDKLLSNYANRKFVDSLIFSRPQIAFARRLITSNAKIYRYNLSDDNNLMTINDVYEKLKCDTRGYELNSTKLLNYLTLNLFTDQRMSSSLHVFYAKEKLLATSRSSCNYKIVIPRNIYTPEYGKHSNTMLIKELIINPKIETIEAIDQKCDSLISIAESILLKDNIKTYECPEDIDDFFKKYFDSKLKKVSDYNDCLIKPVNIDNNFDMRIYNLKVKFQGLMIKYFNDTYKKDKYEIDYITPRSVVSTINSYMLKDRITSKLFIGTRVVHELNDYLLDRYGMYDNKNYIIHFKMNHRLAVTNNNLHYKMNLDKKYNDDMLCLSYIHRCVDSETWDEITENGQLYGQKIRVYLDNTKFRQNDIHKSIFLKSIGKCDDNTIITSMVNTNYIMNYWAIPTGSNSRYNIVRYMKSGYLLDVALLKTEGYTVNMKFYQPSIPGITSKIRKQNILESLIQKFRTDFKDVLHEIKTIRSETDTSVYINGLNVSLRYDDTSKIICNIRNFYYNRVEVQVLQDEDHTHKLILHTDNRNSVDFNVVNKNYIDNIKLYEMVTRFRELNNYNAIVDQTGILRKDRKLLSNEFIYLEPELIKATLESKMSYRRVTNQDKKGIANLYMLGESIPSDGSLVIQAIKKLTECLLVDAVEHHPEKFQENVDVTRSIDKIVKRVVVDQEENKFIIENFQYEEEPYNGLFANCLEIEGIGYDEVILLYLYYVFKMYIQLEESNSLDLFD</sequence>
<dbReference type="EC" id="2.7.7.48" evidence="1"/>
<keyword evidence="9" id="KW-1185">Reference proteome</keyword>
<evidence type="ECO:0000313" key="8">
    <source>
        <dbReference type="EMBL" id="AIK23031.1"/>
    </source>
</evidence>
<protein>
    <recommendedName>
        <fullName evidence="2">RNA-directed RNA polymerase L</fullName>
        <ecNumber evidence="1">2.7.7.48</ecNumber>
    </recommendedName>
    <alternativeName>
        <fullName evidence="4">Large structural protein</fullName>
    </alternativeName>
    <alternativeName>
        <fullName evidence="6">Replicase</fullName>
    </alternativeName>
    <alternativeName>
        <fullName evidence="5">Transcriptase</fullName>
    </alternativeName>
</protein>
<reference evidence="8 9" key="1">
    <citation type="journal article" date="2014" name="J. Virol.">
        <title>An eriophyid mite-transmitted plant virus contains eight genomic RNA segments with unusual heterogeneity in the nucleocapsid protein.</title>
        <authorList>
            <person name="Tatineni S."/>
            <person name="McMechan A.J."/>
            <person name="Wosula E.N."/>
            <person name="Wegulo S.N."/>
            <person name="Graybosch R.A."/>
            <person name="French R."/>
            <person name="Hein G.L."/>
        </authorList>
    </citation>
    <scope>NUCLEOTIDE SEQUENCE [LARGE SCALE GENOMIC DNA]</scope>
    <source>
        <strain evidence="8">Nebraska</strain>
    </source>
</reference>
<dbReference type="GO" id="GO:0039694">
    <property type="term" value="P:viral RNA genome replication"/>
    <property type="evidence" value="ECO:0007669"/>
    <property type="project" value="InterPro"/>
</dbReference>